<dbReference type="RefSeq" id="WP_185140588.1">
    <property type="nucleotide sequence ID" value="NZ_JACJVP010000001.1"/>
</dbReference>
<sequence length="106" mass="11439">MAESAALFRSVRRLLFGRPPPSRRDRADLRQLAGWIRVRQDTSAYRGGIYGISADSARQAFFRPSSWGGLRGLWFAGGTTQPGGSPMAALSGQLVAEHIIASFGMG</sequence>
<evidence type="ECO:0000313" key="2">
    <source>
        <dbReference type="Proteomes" id="UP000547209"/>
    </source>
</evidence>
<dbReference type="EMBL" id="JACJVP010000001">
    <property type="protein sequence ID" value="MBB6669144.1"/>
    <property type="molecule type" value="Genomic_DNA"/>
</dbReference>
<accession>A0A7X0VE35</accession>
<organism evidence="1 2">
    <name type="scientific">Cohnella nanjingensis</name>
    <dbReference type="NCBI Taxonomy" id="1387779"/>
    <lineage>
        <taxon>Bacteria</taxon>
        <taxon>Bacillati</taxon>
        <taxon>Bacillota</taxon>
        <taxon>Bacilli</taxon>
        <taxon>Bacillales</taxon>
        <taxon>Paenibacillaceae</taxon>
        <taxon>Cohnella</taxon>
    </lineage>
</organism>
<dbReference type="AlphaFoldDB" id="A0A7X0VE35"/>
<reference evidence="1 2" key="1">
    <citation type="submission" date="2020-08" db="EMBL/GenBank/DDBJ databases">
        <title>Cohnella phylogeny.</title>
        <authorList>
            <person name="Dunlap C."/>
        </authorList>
    </citation>
    <scope>NUCLEOTIDE SEQUENCE [LARGE SCALE GENOMIC DNA]</scope>
    <source>
        <strain evidence="1 2">DSM 28246</strain>
    </source>
</reference>
<gene>
    <name evidence="1" type="ORF">H7C19_00425</name>
</gene>
<comment type="caution">
    <text evidence="1">The sequence shown here is derived from an EMBL/GenBank/DDBJ whole genome shotgun (WGS) entry which is preliminary data.</text>
</comment>
<protein>
    <recommendedName>
        <fullName evidence="3">Amine oxidase domain-containing protein</fullName>
    </recommendedName>
</protein>
<dbReference type="Proteomes" id="UP000547209">
    <property type="component" value="Unassembled WGS sequence"/>
</dbReference>
<keyword evidence="2" id="KW-1185">Reference proteome</keyword>
<name>A0A7X0VE35_9BACL</name>
<evidence type="ECO:0008006" key="3">
    <source>
        <dbReference type="Google" id="ProtNLM"/>
    </source>
</evidence>
<proteinExistence type="predicted"/>
<evidence type="ECO:0000313" key="1">
    <source>
        <dbReference type="EMBL" id="MBB6669144.1"/>
    </source>
</evidence>